<dbReference type="AlphaFoldDB" id="A0AAD5W528"/>
<evidence type="ECO:0000313" key="4">
    <source>
        <dbReference type="Proteomes" id="UP001213000"/>
    </source>
</evidence>
<keyword evidence="2" id="KW-0472">Membrane</keyword>
<organism evidence="3 4">
    <name type="scientific">Leucocoprinus birnbaumii</name>
    <dbReference type="NCBI Taxonomy" id="56174"/>
    <lineage>
        <taxon>Eukaryota</taxon>
        <taxon>Fungi</taxon>
        <taxon>Dikarya</taxon>
        <taxon>Basidiomycota</taxon>
        <taxon>Agaricomycotina</taxon>
        <taxon>Agaricomycetes</taxon>
        <taxon>Agaricomycetidae</taxon>
        <taxon>Agaricales</taxon>
        <taxon>Agaricineae</taxon>
        <taxon>Agaricaceae</taxon>
        <taxon>Leucocoprinus</taxon>
    </lineage>
</organism>
<feature type="transmembrane region" description="Helical" evidence="2">
    <location>
        <begin position="93"/>
        <end position="113"/>
    </location>
</feature>
<feature type="transmembrane region" description="Helical" evidence="2">
    <location>
        <begin position="160"/>
        <end position="179"/>
    </location>
</feature>
<sequence length="598" mass="63429">MTSPGNVATSGLPHVPYAIASPVEEKINPTSPGPSPEPESAVSRRDRIGFYLRVLLFCIFEGAFIVLAAVCLAKPIPLHIALNLSDSEVKGGFTVVFIVWHSLAILAGGHILADAFSREWSVRLADIQPGRSDRVSTVTSGFLDRILHIISKHSSGTFKLAFLASLSFMALSQLAPGTISAATTLIDIPVVVQVGQQLSQITSNIGVEQFLAVQNRANLIVRLEEIERSPFGFNLPPNILVSLPSSIGQFNGTLEYDTDVVGFHHDCHWEAPAIINATFGNTSNLAVSAAGQVWQTTLIVGGQATGGSSISPLALGSFQSMESVGTSAYLFIGGNSTFVNSRATPAAPFAINLGTLPATFVTQGVGVTAGSDIALEGPLASVLVCDPHIDISGGRVRLLNDGTVEVISSGQSARGSFPISAANLIFSNALQVALIGLEPLEVANLVNNVASDMFMPSNGSIDWNTVENVPPLDLPTINKNVDTFMSSAAKAFIDGYRKTGASTIPTFDQDSVAGIGQEQRLALTTSRGLFITTIVVDVIALLLLYALCRSALTQERYPFNLFSVFQVLSEDERRRDSLLSPTRQWSQRGGPPSRGPST</sequence>
<dbReference type="EMBL" id="JANIEX010000023">
    <property type="protein sequence ID" value="KAJ3575935.1"/>
    <property type="molecule type" value="Genomic_DNA"/>
</dbReference>
<reference evidence="3" key="1">
    <citation type="submission" date="2022-07" db="EMBL/GenBank/DDBJ databases">
        <title>Genome Sequence of Leucocoprinus birnbaumii.</title>
        <authorList>
            <person name="Buettner E."/>
        </authorList>
    </citation>
    <scope>NUCLEOTIDE SEQUENCE</scope>
    <source>
        <strain evidence="3">VT141</strain>
    </source>
</reference>
<dbReference type="Proteomes" id="UP001213000">
    <property type="component" value="Unassembled WGS sequence"/>
</dbReference>
<comment type="caution">
    <text evidence="3">The sequence shown here is derived from an EMBL/GenBank/DDBJ whole genome shotgun (WGS) entry which is preliminary data.</text>
</comment>
<protein>
    <submittedName>
        <fullName evidence="3">Uncharacterized protein</fullName>
    </submittedName>
</protein>
<keyword evidence="2" id="KW-1133">Transmembrane helix</keyword>
<evidence type="ECO:0000313" key="3">
    <source>
        <dbReference type="EMBL" id="KAJ3575935.1"/>
    </source>
</evidence>
<evidence type="ECO:0000256" key="2">
    <source>
        <dbReference type="SAM" id="Phobius"/>
    </source>
</evidence>
<keyword evidence="2" id="KW-0812">Transmembrane</keyword>
<keyword evidence="4" id="KW-1185">Reference proteome</keyword>
<feature type="transmembrane region" description="Helical" evidence="2">
    <location>
        <begin position="528"/>
        <end position="548"/>
    </location>
</feature>
<accession>A0AAD5W528</accession>
<proteinExistence type="predicted"/>
<evidence type="ECO:0000256" key="1">
    <source>
        <dbReference type="SAM" id="MobiDB-lite"/>
    </source>
</evidence>
<feature type="region of interest" description="Disordered" evidence="1">
    <location>
        <begin position="576"/>
        <end position="598"/>
    </location>
</feature>
<name>A0AAD5W528_9AGAR</name>
<gene>
    <name evidence="3" type="ORF">NP233_g756</name>
</gene>
<feature type="transmembrane region" description="Helical" evidence="2">
    <location>
        <begin position="50"/>
        <end position="73"/>
    </location>
</feature>